<evidence type="ECO:0000256" key="5">
    <source>
        <dbReference type="ARBA" id="ARBA00022692"/>
    </source>
</evidence>
<name>A0ABM0MU90_SACKO</name>
<keyword evidence="4" id="KW-1003">Cell membrane</keyword>
<dbReference type="InterPro" id="IPR006626">
    <property type="entry name" value="PbH1"/>
</dbReference>
<dbReference type="SMART" id="SM00758">
    <property type="entry name" value="PA14"/>
    <property type="match status" value="1"/>
</dbReference>
<dbReference type="SMART" id="SM01225">
    <property type="entry name" value="G8"/>
    <property type="match status" value="2"/>
</dbReference>
<dbReference type="RefSeq" id="XP_006823581.1">
    <property type="nucleotide sequence ID" value="XM_006823518.1"/>
</dbReference>
<accession>A0ABM0MU90</accession>
<evidence type="ECO:0000259" key="15">
    <source>
        <dbReference type="PROSITE" id="PS51820"/>
    </source>
</evidence>
<dbReference type="InterPro" id="IPR014756">
    <property type="entry name" value="Ig_E-set"/>
</dbReference>
<dbReference type="CDD" id="cd00603">
    <property type="entry name" value="IPT_PCSR"/>
    <property type="match status" value="8"/>
</dbReference>
<dbReference type="Pfam" id="PF01833">
    <property type="entry name" value="TIG"/>
    <property type="match status" value="12"/>
</dbReference>
<evidence type="ECO:0000256" key="1">
    <source>
        <dbReference type="ARBA" id="ARBA00004167"/>
    </source>
</evidence>
<dbReference type="SUPFAM" id="SSF51126">
    <property type="entry name" value="Pectin lyase-like"/>
    <property type="match status" value="2"/>
</dbReference>
<proteinExistence type="predicted"/>
<evidence type="ECO:0000259" key="14">
    <source>
        <dbReference type="PROSITE" id="PS51484"/>
    </source>
</evidence>
<keyword evidence="16" id="KW-1185">Reference proteome</keyword>
<evidence type="ECO:0000256" key="6">
    <source>
        <dbReference type="ARBA" id="ARBA00022729"/>
    </source>
</evidence>
<dbReference type="InterPro" id="IPR052387">
    <property type="entry name" value="Fibrocystin"/>
</dbReference>
<feature type="domain" description="G8" evidence="14">
    <location>
        <begin position="2676"/>
        <end position="2801"/>
    </location>
</feature>
<evidence type="ECO:0000256" key="12">
    <source>
        <dbReference type="SAM" id="Phobius"/>
    </source>
</evidence>
<dbReference type="Gene3D" id="2.60.40.10">
    <property type="entry name" value="Immunoglobulins"/>
    <property type="match status" value="12"/>
</dbReference>
<feature type="signal peptide" evidence="13">
    <location>
        <begin position="1"/>
        <end position="20"/>
    </location>
</feature>
<evidence type="ECO:0000313" key="16">
    <source>
        <dbReference type="Proteomes" id="UP000694865"/>
    </source>
</evidence>
<evidence type="ECO:0000256" key="3">
    <source>
        <dbReference type="ARBA" id="ARBA00004316"/>
    </source>
</evidence>
<dbReference type="SMART" id="SM00710">
    <property type="entry name" value="PbH1"/>
    <property type="match status" value="9"/>
</dbReference>
<dbReference type="PROSITE" id="PS51820">
    <property type="entry name" value="PA14"/>
    <property type="match status" value="1"/>
</dbReference>
<dbReference type="GeneID" id="100374499"/>
<evidence type="ECO:0000256" key="4">
    <source>
        <dbReference type="ARBA" id="ARBA00022475"/>
    </source>
</evidence>
<reference evidence="17" key="1">
    <citation type="submission" date="2025-08" db="UniProtKB">
        <authorList>
            <consortium name="RefSeq"/>
        </authorList>
    </citation>
    <scope>IDENTIFICATION</scope>
    <source>
        <tissue evidence="17">Testes</tissue>
    </source>
</reference>
<evidence type="ECO:0000256" key="13">
    <source>
        <dbReference type="SAM" id="SignalP"/>
    </source>
</evidence>
<dbReference type="Pfam" id="PF10162">
    <property type="entry name" value="G8"/>
    <property type="match status" value="2"/>
</dbReference>
<dbReference type="InterPro" id="IPR037524">
    <property type="entry name" value="PA14/GLEYA"/>
</dbReference>
<feature type="domain" description="PA14" evidence="15">
    <location>
        <begin position="327"/>
        <end position="482"/>
    </location>
</feature>
<dbReference type="InterPro" id="IPR019316">
    <property type="entry name" value="G8_domain"/>
</dbReference>
<dbReference type="InterPro" id="IPR013783">
    <property type="entry name" value="Ig-like_fold"/>
</dbReference>
<keyword evidence="7" id="KW-0677">Repeat</keyword>
<keyword evidence="9 12" id="KW-0472">Membrane</keyword>
<evidence type="ECO:0000313" key="17">
    <source>
        <dbReference type="RefSeq" id="XP_006823581.1"/>
    </source>
</evidence>
<evidence type="ECO:0000256" key="10">
    <source>
        <dbReference type="ARBA" id="ARBA00023180"/>
    </source>
</evidence>
<protein>
    <submittedName>
        <fullName evidence="17">Fibrocystin-L-like</fullName>
    </submittedName>
</protein>
<dbReference type="InterPro" id="IPR011658">
    <property type="entry name" value="PA14_dom"/>
</dbReference>
<evidence type="ECO:0000256" key="9">
    <source>
        <dbReference type="ARBA" id="ARBA00023136"/>
    </source>
</evidence>
<evidence type="ECO:0000256" key="8">
    <source>
        <dbReference type="ARBA" id="ARBA00022989"/>
    </source>
</evidence>
<dbReference type="InterPro" id="IPR012334">
    <property type="entry name" value="Pectin_lyas_fold"/>
</dbReference>
<keyword evidence="11" id="KW-0966">Cell projection</keyword>
<dbReference type="CDD" id="cd00102">
    <property type="entry name" value="IPT"/>
    <property type="match status" value="1"/>
</dbReference>
<dbReference type="PROSITE" id="PS51484">
    <property type="entry name" value="G8"/>
    <property type="match status" value="2"/>
</dbReference>
<evidence type="ECO:0000256" key="2">
    <source>
        <dbReference type="ARBA" id="ARBA00004236"/>
    </source>
</evidence>
<dbReference type="SMART" id="SM00429">
    <property type="entry name" value="IPT"/>
    <property type="match status" value="10"/>
</dbReference>
<dbReference type="SUPFAM" id="SSF81296">
    <property type="entry name" value="E set domains"/>
    <property type="match status" value="12"/>
</dbReference>
<gene>
    <name evidence="17" type="primary">LOC100374499</name>
</gene>
<organism evidence="16 17">
    <name type="scientific">Saccoglossus kowalevskii</name>
    <name type="common">Acorn worm</name>
    <dbReference type="NCBI Taxonomy" id="10224"/>
    <lineage>
        <taxon>Eukaryota</taxon>
        <taxon>Metazoa</taxon>
        <taxon>Hemichordata</taxon>
        <taxon>Enteropneusta</taxon>
        <taxon>Harrimaniidae</taxon>
        <taxon>Saccoglossus</taxon>
    </lineage>
</organism>
<keyword evidence="10" id="KW-0325">Glycoprotein</keyword>
<dbReference type="InterPro" id="IPR002909">
    <property type="entry name" value="IPT_dom"/>
</dbReference>
<dbReference type="InterPro" id="IPR011050">
    <property type="entry name" value="Pectin_lyase_fold/virulence"/>
</dbReference>
<evidence type="ECO:0000256" key="11">
    <source>
        <dbReference type="ARBA" id="ARBA00023273"/>
    </source>
</evidence>
<dbReference type="InterPro" id="IPR055401">
    <property type="entry name" value="CEMIP_beta-hel_dom"/>
</dbReference>
<dbReference type="Gene3D" id="2.60.120.1560">
    <property type="match status" value="1"/>
</dbReference>
<feature type="domain" description="G8" evidence="14">
    <location>
        <begin position="1842"/>
        <end position="1962"/>
    </location>
</feature>
<sequence>MRTKFIAAVLVVCQIRVSLSVVATGPKVDKISPSFGSVRGATKIRIEGSGFSRNPFNFGRGNEHRGNKVFLVSKTSSIRCDVNTYYSTDTRIVCDTRRASPGSYTIRVAVDGKFIEDIGGQYCDDMDDCIFTYSVADWSPKILSITPSSMVPGTILDVRGQIFTDKYFQNDAEKDEDAPSILRIYNTGQECSLLYTDENGKKQLYGITLDSDSTWGNFQCRPGGTFIGSQNVSMIVSGYGRSLALPQLLKVSAQNKLYMFQTHAEIISVNPSTGSTEGGTHLTITGKHFDTDSTVLVGGVPCIIDDITTTSITCVTGAQAAAQSPYPGNRGLLREVWTGTTVNIISEIATLDESSPGYFDEIVVDGSSESGSDAGDNYVSRLSGYFVAPYDSDFTFFIVADEEAQLYFSETENRSDKQLIASCSSPTSDWFSFDEQKSELFSLTGGTKYYIEALHREYSGEGSVKIGVLVDDTPFVHSQIESAVNEFQKIQITSVTKPEIQSVTLFTEDVFQFVYDGINSDPLSILSEAAEMQSALLKMFSVQCLETQRAPTWFLDDFENDVGLHETGERVQDEEPFCGQTSLKNPTDVYVAPDEDGFPVSVYNTFCFAYRGAINPHFKLKLTWTDRYSKRKKRDGWYYFGDDFVVPSDADQWFHTCVDLEDILQAGSKLPREVAFYILSITLKGEYEEDFYVDNIFIGSGRVSYLITSPAAKPNGIFVSNVNVEKINNAFDIVMFPEKCGFDFPLFGIRDVGIISGSRDADSDYVEYCTSAACGDGADIVINREQSATPPVGGTFQIELDGKRAVVPADATESDMQEIFDNSFDIGVSVVRTDTCAGYTWTIEFVKAGGNHPPMSVDNSGLTGLDVETVTETLSDGGLYLFPIPGDYLRTRDETPQVTVSVNQIPSTCTGDCSFEFLADLAPQVTGISPVSGSASSSTEVTVLGVGFSGTTDDNKVTIGGVNCVVTNALDTMIMCLIGEAPGGTQDVVVYVAPDGLATHPSGTVQFQYEVGITDVNPSSGNTGGGLEITITGYGYSNNVDDLIVLIGGALCDVTSSSQNTIICILPAGVAGSVDVSVSISDVSATSVNGFQYDASPTPSITQLSVTQSNVAGGATLVVSGTGFGTDEASSDALKIGDVPCQLISYSDNTIECILPAQSPGVYDVRLYVDNVGYADSSGPVDSDGELFMKGVVIVSDPVATAKPLSLTVSGFEALHETNSVTSSSSSVWLLIHPVLLPSPVGVDSSIFYFVYTGCYTPIIDSVNPTSGTSGTQITITGEGFATTQCANQVTIDGHPCNVQSCTETIIVCDIDTEDALTVGVKHPITVQVENHGFALNRGSATFELIPHIDSVTPDSGSIAGGARVTIQGSGFSSDAAVVGIPCEVESVAYNEIVCITSPNLGGVFNVSIIIGSTTSECLGLCLYEFSNATTPVVSTINPTDIFGASTSLTITGMGFGNGVVTVTVGEHDCSVQSLTDIEISCDIGYVPVGEHQVEVNRADQGSSVLELGTETITSIPVIDSISPSSGSINGGSLVTVTGSGFHVDDTLVDIDGTECSIQSIIISEIVCITSAHADGSVDLTVTSGGIEYSPEVYTFSAAQTPEVTGLSPSNGGSGTTITITGTGFSSTSSDVSVTFDDVTFAGKGHATSNSHTFEYNLMIASTSPATCSFGGACTLVVTGDGFDDEYTVVTIDGNNCPISSVTATNLQCEIPANNNLALGTYTCDIQVSISTSTAVAIESNALTYDSSITPIITSVSPRRGGTGGGTPITITGSGFRDGENTVTIDGSLCVISSESTSEIICETEPNSRSIETKVRVLVNGDGIATQDDADFEYVDLWSSTWTWGGNPLPIEGDFVVIQQGQRIVLDIDTPVLKMILIQGGALIFDEADLELKAENILITDGGLLQVGTEEEPFQHKAIITMYGNVRSVEMPIYGAKTLAVRNGTLDLHGIPIPVTWTYLAETAPAGATQITLMQEVTWQVGDEIVIATTSRMDSVFENEQLTITAVSNNGLTIEFQPALEYEHISMEETIDGVVLTTRAEVGLLTRNVLVRGSVHSQWNDVIEACPEEFDTDQFATQTCIQGRFGEETGSDSFGIQIKLGAKEQDANLVTGRIEYIEVTHAGQAFRLGRYPIHFHMSGDVSGSYVRGCGIHHTFNRAVTIHGVRNLLVEHNVAFDIMGHAYFMEDGIETNNIIQYNLGIFVRATSSLLNGDITPAVFWVSNPDNIVRHNAAAGSTHFGFWYKMLAHPDGPSFTSTICPRNIPVKEFKNNTAHSLGWYGLWVFPEYTPMEGGTCSSKTPTLSHFYDLTSWNNEQGAEVVHSGPVQLHEFVVFNNDKAGIVMGEVSGGYVDGPMVKDSVVIGHSSIINASASCTIAGIKTPKSAFLTVDGVKFINFDEDRCAALRACAHCKTRQGGWKTKFQNLEFFNSPNKVGFQWEHEAVYVDLDGSLTGSANYIVTPNNGLLPSDHCDATDLAFNMGTSPGAVCDNSVKIHRFAFNRPTSSLLYKGVNFINDYGSSIVPYEKVRLTHLNGWMITLVDGKNYNMVWEDAEQLTNISYVGTLYNMEPTDYVTISHSVAQTPDRFSILGHMADTTEKMVTYDDNDNGDFYFDNATHSVSYLLSGKGGSEEVNRDVTFNVYRCLYPDCITPVPQPPPEARPTNAILWSDVASWAGVEDGWGGSNGVLPADGDDVMILPDTWIVADVKLPYMNKLFIYGTLEIDDTMNNMINATYVFIRGGRLVVGWEDAPFEHNFRFLLQGNHLTPDIVLPSGPNLGSKVIGVFGDLDLHGKEPNIYWTHLAATANVGDDIITMEDAVDWKVGDEIVIAPTDYEPFHTEIFTVLNVIDNYTLQLDNSLQYTHLGVSHTLADGSWSYTLAAEVGLLTHNIVIEGADNPAGTLFDESFGCRVIVGRFMEEGINYVGNGRIENVEFKNCGQEGWPDYSDPRYALAFRDVGDIIQNSSYIRGNSFHHGFNTGIGVYTTNGLNIENNVIHHTVGAGIIVAGSDNRLEHNLVTLTIFPGTYQDRFEPVNLIWMGGIEVNKAMRVVMKNNAVGGSERVGFKISGEPCYSEPDPENKWEGNVAHTTLHGIHMYYSDGLTGCSKISNFLVYRSYDFGVWFHPQCSVMMSNLVLVDNYASVMPMVYGPPALSHQTSDKFVSIDNSLFVGTSPSFDCSTAQSKSDAVQQSFTHRAPRTPSGGKSGFTWASFTSTTSGAPFFRFHGFEGYPAISGKTMITDVTFSNFGSACGKTDVAIITNPLNGDAMHPIFMKGAKFVDVLPTSKVFIHWPSLGFVNPADCVDMDCDGKKKAIIKDLDGGLLGTPGTVIPKSEYEWDGDRRHGVGDYRIPLPLLTNLDGSRKNIDDVAPKKGIIRNDECVYHDDWHAYECHDLDYIMMVIESMDEDTETRRVSPIGLVADGYIDLINGPMDQGWCLGYTCQERISTFYTIVSSGKIYDMAFTDTNPQNLRFHLLNADDDETVRIDLWGANSQRLDVYRNDAYIAPTNAKLSGSSFTWLPKNPSLPDDQYLPMLGGPSGQNFHDKKIQTLYFLIRGSDVIEVRLSPVIIVAFGIDPVHIDDFFETNLISNLANMFGISTDQIRVVDIVRQSKRRRRAVDPATVTVEIGDPPTSSIDSFNSNYTGLNDSLSFEELEEIASTLVNEGQSGGLDNALGVEVLTLSVTDPVAPAVDSTGGVRATNETGGPADGDVRYDELAKKADDEIALIYQIPKRLNIYHEISGAYEGAIFQQQPVINALDALGDNVENLGHSSSPWQLSVSLRPNIGDTRAQLLGKTSVVFVNGYASFTNLAITHAGDYILDFVITVPENTTLGVVSISFTVSNRPYSLGVVAVPDSAYEGELFTPQPIIEIVDVILGETAEDISWKPIIEIVDVILGETAEDISWKGHTWTSHIKLFMPSLYLGNLKGDLSVPVQADTSQAAYSDLYIDTYGKDYILEVTVTSSPADYELTVVLSSFDVIDPGAPILSGTTKSVTLTFDENYKSVVSGLETYFAIMFINHMNARYTNVIVSNVQLSEGSIVVTFDATGSPDDLDNTLIVMWEDVKNGLILTFNGTELVAMETMQVNGEDYYGTSLKTLSESYALVIVLSSLFGFIAVFTIGVCIYLIYKKQHSGKDVVQAESIPITDKFPDKRTISERLLGDNTSDCSSESGIASTPETFEFTKEDFESMNVSSRPVSAMSARSGFNTPIRSPTIIVESLPPGSATPSGNQETAQFGGGGGVLLAIKLGLLLLSFTQFGTKGVWLHNSEY</sequence>
<evidence type="ECO:0000256" key="7">
    <source>
        <dbReference type="ARBA" id="ARBA00022737"/>
    </source>
</evidence>
<keyword evidence="5 12" id="KW-0812">Transmembrane</keyword>
<comment type="subcellular location">
    <subcellularLocation>
        <location evidence="2">Cell membrane</location>
    </subcellularLocation>
    <subcellularLocation>
        <location evidence="3">Cell projection</location>
    </subcellularLocation>
    <subcellularLocation>
        <location evidence="1">Membrane</location>
        <topology evidence="1">Single-pass membrane protein</topology>
    </subcellularLocation>
</comment>
<dbReference type="PANTHER" id="PTHR46769">
    <property type="entry name" value="POLYCYSTIC KIDNEY AND HEPATIC DISEASE 1 (AUTOSOMAL RECESSIVE)-LIKE 1"/>
    <property type="match status" value="1"/>
</dbReference>
<dbReference type="PANTHER" id="PTHR46769:SF2">
    <property type="entry name" value="FIBROCYSTIN-L ISOFORM 2 PRECURSOR-RELATED"/>
    <property type="match status" value="1"/>
</dbReference>
<dbReference type="Gene3D" id="2.160.20.10">
    <property type="entry name" value="Single-stranded right-handed beta-helix, Pectin lyase-like"/>
    <property type="match status" value="1"/>
</dbReference>
<dbReference type="Pfam" id="PF24606">
    <property type="entry name" value="CEMIP_beta-hel"/>
    <property type="match status" value="2"/>
</dbReference>
<feature type="chain" id="PRO_5045823839" evidence="13">
    <location>
        <begin position="21"/>
        <end position="4266"/>
    </location>
</feature>
<keyword evidence="6 13" id="KW-0732">Signal</keyword>
<keyword evidence="8 12" id="KW-1133">Transmembrane helix</keyword>
<feature type="transmembrane region" description="Helical" evidence="12">
    <location>
        <begin position="4098"/>
        <end position="4124"/>
    </location>
</feature>
<dbReference type="Proteomes" id="UP000694865">
    <property type="component" value="Unplaced"/>
</dbReference>